<dbReference type="EMBL" id="MBDO02000207">
    <property type="protein sequence ID" value="RLN59928.1"/>
    <property type="molecule type" value="Genomic_DNA"/>
</dbReference>
<dbReference type="InterPro" id="IPR036020">
    <property type="entry name" value="WW_dom_sf"/>
</dbReference>
<dbReference type="PROSITE" id="PS01159">
    <property type="entry name" value="WW_DOMAIN_1"/>
    <property type="match status" value="4"/>
</dbReference>
<reference evidence="4 5" key="1">
    <citation type="submission" date="2018-07" db="EMBL/GenBank/DDBJ databases">
        <title>Genome sequencing of oomycete isolates from Chile give support for New Zealand origin for Phytophthora kernoviae and make available the first Nothophytophthora sp. genome.</title>
        <authorList>
            <person name="Studholme D.J."/>
            <person name="Sanfuentes E."/>
            <person name="Panda P."/>
            <person name="Hill R."/>
            <person name="Sambles C."/>
            <person name="Grant M."/>
            <person name="Williams N.M."/>
            <person name="Mcdougal R.L."/>
        </authorList>
    </citation>
    <scope>NUCLEOTIDE SEQUENCE [LARGE SCALE GENOMIC DNA]</scope>
    <source>
        <strain evidence="4">Chile6</strain>
    </source>
</reference>
<gene>
    <name evidence="4" type="ORF">BBP00_00006250</name>
</gene>
<feature type="domain" description="WW" evidence="3">
    <location>
        <begin position="8"/>
        <end position="42"/>
    </location>
</feature>
<dbReference type="Proteomes" id="UP000277300">
    <property type="component" value="Unassembled WGS sequence"/>
</dbReference>
<feature type="domain" description="WW" evidence="3">
    <location>
        <begin position="167"/>
        <end position="201"/>
    </location>
</feature>
<sequence>MGSNELDGDAGGAWEKHVDEASGSTYYYNQHTGESSWEVPEGFRPPVKQEQSQHKPPKWCKFVDDESGTTYYYDQVNGVSRWKEPEDFKEEEEEQVTAEKELSQEQEETEQQEQEQESPVYQKETQELKAEQKEGGQSSDVKTAGGEQNKEAEENAASLDATSGGGAAAAAQWTKFVDASSGKPYYHNTSTGTTQWEEPEEFDETAVPETPAGPQVSAEYQAHLNRKHTEHLARVTQQVLDPSGSLSKLNAILSGIDGGTSAKVMADEKRDKTELRTAKAEWQQHIDAQTQRYYYHNVVSGVTQWNKPDAPIVSGLADWIPPEVPESGENGAGRKVVSGVNYVAQAKFNRLTGKYEQLGGDDYWRNAGVASDRAGRQMSHYFDMSEFEKNREEARRKKEQLKRKNIDWKKIAAEKKAKKQKQKNEWLYND</sequence>
<dbReference type="SMART" id="SM00456">
    <property type="entry name" value="WW"/>
    <property type="match status" value="4"/>
</dbReference>
<evidence type="ECO:0000313" key="5">
    <source>
        <dbReference type="Proteomes" id="UP000277300"/>
    </source>
</evidence>
<dbReference type="AlphaFoldDB" id="A0A3F2RMA2"/>
<name>A0A3F2RMA2_9STRA</name>
<feature type="compositionally biased region" description="Acidic residues" evidence="2">
    <location>
        <begin position="87"/>
        <end position="96"/>
    </location>
</feature>
<keyword evidence="1" id="KW-0175">Coiled coil</keyword>
<comment type="caution">
    <text evidence="4">The sequence shown here is derived from an EMBL/GenBank/DDBJ whole genome shotgun (WGS) entry which is preliminary data.</text>
</comment>
<organism evidence="4 5">
    <name type="scientific">Phytophthora kernoviae</name>
    <dbReference type="NCBI Taxonomy" id="325452"/>
    <lineage>
        <taxon>Eukaryota</taxon>
        <taxon>Sar</taxon>
        <taxon>Stramenopiles</taxon>
        <taxon>Oomycota</taxon>
        <taxon>Peronosporomycetes</taxon>
        <taxon>Peronosporales</taxon>
        <taxon>Peronosporaceae</taxon>
        <taxon>Phytophthora</taxon>
    </lineage>
</organism>
<protein>
    <recommendedName>
        <fullName evidence="3">WW domain-containing protein</fullName>
    </recommendedName>
</protein>
<feature type="compositionally biased region" description="Acidic residues" evidence="2">
    <location>
        <begin position="197"/>
        <end position="206"/>
    </location>
</feature>
<feature type="coiled-coil region" evidence="1">
    <location>
        <begin position="384"/>
        <end position="411"/>
    </location>
</feature>
<evidence type="ECO:0000256" key="2">
    <source>
        <dbReference type="SAM" id="MobiDB-lite"/>
    </source>
</evidence>
<dbReference type="CDD" id="cd00201">
    <property type="entry name" value="WW"/>
    <property type="match status" value="3"/>
</dbReference>
<feature type="domain" description="WW" evidence="3">
    <location>
        <begin position="276"/>
        <end position="310"/>
    </location>
</feature>
<feature type="region of interest" description="Disordered" evidence="2">
    <location>
        <begin position="25"/>
        <end position="61"/>
    </location>
</feature>
<dbReference type="InterPro" id="IPR001202">
    <property type="entry name" value="WW_dom"/>
</dbReference>
<accession>A0A3F2RMA2</accession>
<feature type="compositionally biased region" description="Acidic residues" evidence="2">
    <location>
        <begin position="104"/>
        <end position="116"/>
    </location>
</feature>
<evidence type="ECO:0000313" key="4">
    <source>
        <dbReference type="EMBL" id="RLN59928.1"/>
    </source>
</evidence>
<feature type="region of interest" description="Disordered" evidence="2">
    <location>
        <begin position="76"/>
        <end position="214"/>
    </location>
</feature>
<feature type="domain" description="WW" evidence="3">
    <location>
        <begin position="53"/>
        <end position="87"/>
    </location>
</feature>
<evidence type="ECO:0000259" key="3">
    <source>
        <dbReference type="PROSITE" id="PS50020"/>
    </source>
</evidence>
<dbReference type="PANTHER" id="PTHR47852">
    <property type="entry name" value="OS06G0298400 PROTEIN"/>
    <property type="match status" value="1"/>
</dbReference>
<feature type="compositionally biased region" description="Polar residues" evidence="2">
    <location>
        <begin position="187"/>
        <end position="196"/>
    </location>
</feature>
<dbReference type="OrthoDB" id="207369at2759"/>
<feature type="compositionally biased region" description="Polar residues" evidence="2">
    <location>
        <begin position="25"/>
        <end position="35"/>
    </location>
</feature>
<dbReference type="SUPFAM" id="SSF51045">
    <property type="entry name" value="WW domain"/>
    <property type="match status" value="4"/>
</dbReference>
<dbReference type="Pfam" id="PF00397">
    <property type="entry name" value="WW"/>
    <property type="match status" value="4"/>
</dbReference>
<evidence type="ECO:0000256" key="1">
    <source>
        <dbReference type="SAM" id="Coils"/>
    </source>
</evidence>
<proteinExistence type="predicted"/>
<dbReference type="PROSITE" id="PS50020">
    <property type="entry name" value="WW_DOMAIN_2"/>
    <property type="match status" value="4"/>
</dbReference>
<dbReference type="PANTHER" id="PTHR47852:SF2">
    <property type="entry name" value="WW DOMAIN-CONTAINING PROTEIN"/>
    <property type="match status" value="1"/>
</dbReference>
<feature type="compositionally biased region" description="Basic and acidic residues" evidence="2">
    <location>
        <begin position="124"/>
        <end position="134"/>
    </location>
</feature>
<dbReference type="Gene3D" id="2.20.70.10">
    <property type="match status" value="4"/>
</dbReference>